<dbReference type="AlphaFoldDB" id="A0A392S0E0"/>
<accession>A0A392S0E0</accession>
<comment type="caution">
    <text evidence="1">The sequence shown here is derived from an EMBL/GenBank/DDBJ whole genome shotgun (WGS) entry which is preliminary data.</text>
</comment>
<sequence>DIFILTLGTSLQKLDKEDAGENAS</sequence>
<reference evidence="1 2" key="1">
    <citation type="journal article" date="2018" name="Front. Plant Sci.">
        <title>Red Clover (Trifolium pratense) and Zigzag Clover (T. medium) - A Picture of Genomic Similarities and Differences.</title>
        <authorList>
            <person name="Dluhosova J."/>
            <person name="Istvanek J."/>
            <person name="Nedelnik J."/>
            <person name="Repkova J."/>
        </authorList>
    </citation>
    <scope>NUCLEOTIDE SEQUENCE [LARGE SCALE GENOMIC DNA]</scope>
    <source>
        <strain evidence="2">cv. 10/8</strain>
        <tissue evidence="1">Leaf</tissue>
    </source>
</reference>
<feature type="non-terminal residue" evidence="1">
    <location>
        <position position="1"/>
    </location>
</feature>
<evidence type="ECO:0000313" key="1">
    <source>
        <dbReference type="EMBL" id="MCI41480.1"/>
    </source>
</evidence>
<organism evidence="1 2">
    <name type="scientific">Trifolium medium</name>
    <dbReference type="NCBI Taxonomy" id="97028"/>
    <lineage>
        <taxon>Eukaryota</taxon>
        <taxon>Viridiplantae</taxon>
        <taxon>Streptophyta</taxon>
        <taxon>Embryophyta</taxon>
        <taxon>Tracheophyta</taxon>
        <taxon>Spermatophyta</taxon>
        <taxon>Magnoliopsida</taxon>
        <taxon>eudicotyledons</taxon>
        <taxon>Gunneridae</taxon>
        <taxon>Pentapetalae</taxon>
        <taxon>rosids</taxon>
        <taxon>fabids</taxon>
        <taxon>Fabales</taxon>
        <taxon>Fabaceae</taxon>
        <taxon>Papilionoideae</taxon>
        <taxon>50 kb inversion clade</taxon>
        <taxon>NPAAA clade</taxon>
        <taxon>Hologalegina</taxon>
        <taxon>IRL clade</taxon>
        <taxon>Trifolieae</taxon>
        <taxon>Trifolium</taxon>
    </lineage>
</organism>
<protein>
    <submittedName>
        <fullName evidence="1">Uncharacterized protein</fullName>
    </submittedName>
</protein>
<proteinExistence type="predicted"/>
<keyword evidence="2" id="KW-1185">Reference proteome</keyword>
<evidence type="ECO:0000313" key="2">
    <source>
        <dbReference type="Proteomes" id="UP000265520"/>
    </source>
</evidence>
<dbReference type="Proteomes" id="UP000265520">
    <property type="component" value="Unassembled WGS sequence"/>
</dbReference>
<name>A0A392S0E0_9FABA</name>
<dbReference type="EMBL" id="LXQA010292880">
    <property type="protein sequence ID" value="MCI41480.1"/>
    <property type="molecule type" value="Genomic_DNA"/>
</dbReference>